<evidence type="ECO:0000256" key="1">
    <source>
        <dbReference type="ARBA" id="ARBA00007754"/>
    </source>
</evidence>
<dbReference type="InterPro" id="IPR000805">
    <property type="entry name" value="Glyco_hydro_26"/>
</dbReference>
<dbReference type="InterPro" id="IPR022790">
    <property type="entry name" value="GH26_dom"/>
</dbReference>
<evidence type="ECO:0000259" key="5">
    <source>
        <dbReference type="PROSITE" id="PS51764"/>
    </source>
</evidence>
<dbReference type="SUPFAM" id="SSF51445">
    <property type="entry name" value="(Trans)glycosidases"/>
    <property type="match status" value="1"/>
</dbReference>
<dbReference type="PANTHER" id="PTHR40079:SF4">
    <property type="entry name" value="GH26 DOMAIN-CONTAINING PROTEIN-RELATED"/>
    <property type="match status" value="1"/>
</dbReference>
<keyword evidence="3 4" id="KW-0326">Glycosidase</keyword>
<dbReference type="GO" id="GO:0006080">
    <property type="term" value="P:substituted mannan metabolic process"/>
    <property type="evidence" value="ECO:0007669"/>
    <property type="project" value="InterPro"/>
</dbReference>
<dbReference type="InterPro" id="IPR017853">
    <property type="entry name" value="GH"/>
</dbReference>
<dbReference type="GO" id="GO:0016985">
    <property type="term" value="F:mannan endo-1,4-beta-mannosidase activity"/>
    <property type="evidence" value="ECO:0007669"/>
    <property type="project" value="InterPro"/>
</dbReference>
<reference evidence="6 7" key="1">
    <citation type="submission" date="2018-05" db="EMBL/GenBank/DDBJ databases">
        <title>Leucothrix arctica sp. nov., isolated from Arctic seawater.</title>
        <authorList>
            <person name="Choi A."/>
            <person name="Baek K."/>
        </authorList>
    </citation>
    <scope>NUCLEOTIDE SEQUENCE [LARGE SCALE GENOMIC DNA]</scope>
    <source>
        <strain evidence="6 7">JCM 18388</strain>
    </source>
</reference>
<dbReference type="Pfam" id="PF02156">
    <property type="entry name" value="Glyco_hydro_26"/>
    <property type="match status" value="1"/>
</dbReference>
<organism evidence="6 7">
    <name type="scientific">Leucothrix pacifica</name>
    <dbReference type="NCBI Taxonomy" id="1247513"/>
    <lineage>
        <taxon>Bacteria</taxon>
        <taxon>Pseudomonadati</taxon>
        <taxon>Pseudomonadota</taxon>
        <taxon>Gammaproteobacteria</taxon>
        <taxon>Thiotrichales</taxon>
        <taxon>Thiotrichaceae</taxon>
        <taxon>Leucothrix</taxon>
    </lineage>
</organism>
<dbReference type="EMBL" id="QGKM01000027">
    <property type="protein sequence ID" value="PWQ97226.1"/>
    <property type="molecule type" value="Genomic_DNA"/>
</dbReference>
<keyword evidence="7" id="KW-1185">Reference proteome</keyword>
<comment type="caution">
    <text evidence="6">The sequence shown here is derived from an EMBL/GenBank/DDBJ whole genome shotgun (WGS) entry which is preliminary data.</text>
</comment>
<proteinExistence type="inferred from homology"/>
<evidence type="ECO:0000256" key="4">
    <source>
        <dbReference type="PROSITE-ProRule" id="PRU01100"/>
    </source>
</evidence>
<gene>
    <name evidence="6" type="ORF">DKW60_10880</name>
</gene>
<keyword evidence="2 4" id="KW-0378">Hydrolase</keyword>
<evidence type="ECO:0000313" key="6">
    <source>
        <dbReference type="EMBL" id="PWQ97226.1"/>
    </source>
</evidence>
<feature type="domain" description="GH26" evidence="5">
    <location>
        <begin position="25"/>
        <end position="350"/>
    </location>
</feature>
<feature type="active site" description="Nucleophile" evidence="4">
    <location>
        <position position="265"/>
    </location>
</feature>
<dbReference type="Gene3D" id="3.20.20.80">
    <property type="entry name" value="Glycosidases"/>
    <property type="match status" value="1"/>
</dbReference>
<dbReference type="PANTHER" id="PTHR40079">
    <property type="entry name" value="MANNAN ENDO-1,4-BETA-MANNOSIDASE E-RELATED"/>
    <property type="match status" value="1"/>
</dbReference>
<comment type="similarity">
    <text evidence="1 4">Belongs to the glycosyl hydrolase 26 family.</text>
</comment>
<evidence type="ECO:0000313" key="7">
    <source>
        <dbReference type="Proteomes" id="UP000245539"/>
    </source>
</evidence>
<accession>A0A317CFE3</accession>
<sequence length="414" mass="47320">MLTACVMVCAFLLGCNGGTSVSSGAEAPFVSAYSVDKIQDRVLLGAYLDQDGWDEQIIDIFNEKLHKPISVINVFSSFDMDWTYLKYQSSNVVSRQAIPMITWMPTVNKRPDDSLLSEISDGAWDDYLYEWINGFRLWLANYDANYQPKVMIRFAHEFNSDWFPWSNQPDELIKAWRHIHQRFVAAGVAKHVEWVWNVNNVDVDDYNDFSVYYPGDDVVDWVSIDGYNWGSNYHYTRWKSFDETFSQSYVKLVTDFPDKPIMIAEVSSTEPADLPNEAQGQYGDDSDIYESKAAWVNDMLVTIENNYPAIKALVWFNSNKELNWALDAEHNTGLGAFNAGIERAHYTTLDEVSSTTVKRPASPAANVIPEVVGSELLQQEADYLRMLPRQQRQHLRQSRFASKEALLSVPSVDD</sequence>
<protein>
    <recommendedName>
        <fullName evidence="5">GH26 domain-containing protein</fullName>
    </recommendedName>
</protein>
<feature type="active site" description="Proton donor" evidence="4">
    <location>
        <position position="157"/>
    </location>
</feature>
<dbReference type="AlphaFoldDB" id="A0A317CFE3"/>
<dbReference type="Proteomes" id="UP000245539">
    <property type="component" value="Unassembled WGS sequence"/>
</dbReference>
<name>A0A317CFE3_9GAMM</name>
<dbReference type="PROSITE" id="PS51764">
    <property type="entry name" value="GH26"/>
    <property type="match status" value="1"/>
</dbReference>
<evidence type="ECO:0000256" key="2">
    <source>
        <dbReference type="ARBA" id="ARBA00022801"/>
    </source>
</evidence>
<evidence type="ECO:0000256" key="3">
    <source>
        <dbReference type="ARBA" id="ARBA00023295"/>
    </source>
</evidence>